<dbReference type="GO" id="GO:0030422">
    <property type="term" value="P:siRNA processing"/>
    <property type="evidence" value="ECO:0007669"/>
    <property type="project" value="TreeGrafter"/>
</dbReference>
<accession>A0A084B4I6</accession>
<keyword evidence="1" id="KW-0808">Transferase</keyword>
<keyword evidence="1" id="KW-0694">RNA-binding</keyword>
<evidence type="ECO:0000256" key="2">
    <source>
        <dbReference type="SAM" id="MobiDB-lite"/>
    </source>
</evidence>
<keyword evidence="5" id="KW-1185">Reference proteome</keyword>
<dbReference type="InterPro" id="IPR007855">
    <property type="entry name" value="RDRP"/>
</dbReference>
<organism evidence="4 5">
    <name type="scientific">Stachybotrys chartarum (strain CBS 109288 / IBT 7711)</name>
    <name type="common">Toxic black mold</name>
    <name type="synonym">Stilbospora chartarum</name>
    <dbReference type="NCBI Taxonomy" id="1280523"/>
    <lineage>
        <taxon>Eukaryota</taxon>
        <taxon>Fungi</taxon>
        <taxon>Dikarya</taxon>
        <taxon>Ascomycota</taxon>
        <taxon>Pezizomycotina</taxon>
        <taxon>Sordariomycetes</taxon>
        <taxon>Hypocreomycetidae</taxon>
        <taxon>Hypocreales</taxon>
        <taxon>Stachybotryaceae</taxon>
        <taxon>Stachybotrys</taxon>
    </lineage>
</organism>
<keyword evidence="1" id="KW-0548">Nucleotidyltransferase</keyword>
<evidence type="ECO:0000259" key="3">
    <source>
        <dbReference type="Pfam" id="PF05183"/>
    </source>
</evidence>
<dbReference type="EC" id="2.7.7.48" evidence="1"/>
<dbReference type="GO" id="GO:0003968">
    <property type="term" value="F:RNA-directed RNA polymerase activity"/>
    <property type="evidence" value="ECO:0007669"/>
    <property type="project" value="UniProtKB-KW"/>
</dbReference>
<feature type="domain" description="RDRP core" evidence="3">
    <location>
        <begin position="374"/>
        <end position="1008"/>
    </location>
</feature>
<gene>
    <name evidence="4" type="ORF">S7711_05140</name>
</gene>
<comment type="similarity">
    <text evidence="1">Belongs to the RdRP family.</text>
</comment>
<proteinExistence type="inferred from homology"/>
<dbReference type="InterPro" id="IPR057596">
    <property type="entry name" value="RDRP_core"/>
</dbReference>
<dbReference type="PANTHER" id="PTHR23079">
    <property type="entry name" value="RNA-DEPENDENT RNA POLYMERASE"/>
    <property type="match status" value="1"/>
</dbReference>
<dbReference type="Gene3D" id="1.10.8.790">
    <property type="entry name" value="RNA-dependent RNA polymerase, slab domain, helical subdomain-like"/>
    <property type="match status" value="1"/>
</dbReference>
<dbReference type="AlphaFoldDB" id="A0A084B4I6"/>
<feature type="compositionally biased region" description="Polar residues" evidence="2">
    <location>
        <begin position="228"/>
        <end position="239"/>
    </location>
</feature>
<reference evidence="4 5" key="1">
    <citation type="journal article" date="2014" name="BMC Genomics">
        <title>Comparative genome sequencing reveals chemotype-specific gene clusters in the toxigenic black mold Stachybotrys.</title>
        <authorList>
            <person name="Semeiks J."/>
            <person name="Borek D."/>
            <person name="Otwinowski Z."/>
            <person name="Grishin N.V."/>
        </authorList>
    </citation>
    <scope>NUCLEOTIDE SEQUENCE [LARGE SCALE GENOMIC DNA]</scope>
    <source>
        <strain evidence="5">CBS 109288 / IBT 7711</strain>
    </source>
</reference>
<sequence length="1236" mass="140304">MSGSSPASGRPGLEELRQCIGSLNKEYGLGIRAPDPTLSPSKHRQRRQSLSEGLYTRIHYLHFCHHDALVESLLRFRGEATQLSQRHVVSPAVYGDCLLKCLPDPGALLQKRIAPDATNHLQHKLPKRTKKDAYDNGLRFPTSHVDAIPGRASIGTASQNSIGTPSLSSHIDDIPVRSFNTSIRGQDSAIVILSDSEEEDVLTSVNTSFASSIQPSSRPSFPSFPSSNDTMATPNTSFGSMPDQPVPTPVSLEDRLRHVWPKHPKPGLVEPPLAVMWEVTRAAVHAGVDLSQVKLPYKPDESWHNQDKMMQSIYSLDAFRGKKKPAPSDPVSWNAALKNNFQRGQDAVTLSVSLVYRPNDSGPLFDVLVKPLRKPELGHRLGRRFGADRFLEISLQLLEDSPYKEGILKDRKFRETLIRWLSAKPHHFVGRLWVPFFVRKVDKPDRLLRIHLFAVNGNQFRMSRSPGVPAQQEVSNLEVRTNCNLPELLQWALNMSENLDQQPFKLFSRLALSLSRSWPTVTLQPHQLRHCKDDVGTHEVMNDGLGRMSRSLATKVAQALNLLETPCAFQARIGSAKGVWVIDLNDDGSDDDWLETYPSQRKWKCDFSDPRHREFEVKTWSKSSTPARINEQFIPILYNQALDKAAMRDSLSDHLRQHIRDELALDNFALSSPQACRAWLDSDMKWGGREQPGYVPFLGGLPEGHANTAAFLLDSGFDHRKLAYLNGKIRSLGEEKVDAMQTKQNFRIPQSVNMLLLADFSGTLEEGEVYVSFSSEFQVDDYKAQFLDDIDVLVSRTPAHFASDIQKVRAVYPKALRRLRDVVVFSTKGTCPLAEMLSGGDYDGDRVWVCWDRKIVDNFENDTKPQTMNLYAEGYLKKSSLRFSSLFEGKDMDSRKCADFMYEAFSFNMQKSLLGTCTKYKEKLLYHLLCPIQDPRIAKMAALLSELVDQPKQGVIFDDNAWEKFRHQVLQVFQSLSEPAYSNKDDGGPTTFRKPGSFHILDYLRFEVANSTIAEARESFHKSLKGDEIHHYDPALTSLAHSFEQRAKGSEPLKRILKQLEEDIRKVNKSWTDRVQENKRVKHKMEAIRFAVDKDFAETVNEVHQQWVDIECPPELMAQCPDSQWAFSLLGNGHNTNLWAMLKASKTFQMYYRHISKSTFIWHIAGRQLALMKGLRHESSDLRESAPVLVVPEIWGMLRPRKKVKDWFAQRRDDDSVAALDEVAQYDDDGNLQDDT</sequence>
<evidence type="ECO:0000313" key="4">
    <source>
        <dbReference type="EMBL" id="KEY72465.1"/>
    </source>
</evidence>
<comment type="catalytic activity">
    <reaction evidence="1">
        <text>RNA(n) + a ribonucleoside 5'-triphosphate = RNA(n+1) + diphosphate</text>
        <dbReference type="Rhea" id="RHEA:21248"/>
        <dbReference type="Rhea" id="RHEA-COMP:14527"/>
        <dbReference type="Rhea" id="RHEA-COMP:17342"/>
        <dbReference type="ChEBI" id="CHEBI:33019"/>
        <dbReference type="ChEBI" id="CHEBI:61557"/>
        <dbReference type="ChEBI" id="CHEBI:140395"/>
        <dbReference type="EC" id="2.7.7.48"/>
    </reaction>
</comment>
<keyword evidence="1" id="KW-0696">RNA-directed RNA polymerase</keyword>
<dbReference type="GO" id="GO:0003723">
    <property type="term" value="F:RNA binding"/>
    <property type="evidence" value="ECO:0007669"/>
    <property type="project" value="UniProtKB-KW"/>
</dbReference>
<feature type="region of interest" description="Disordered" evidence="2">
    <location>
        <begin position="212"/>
        <end position="245"/>
    </location>
</feature>
<dbReference type="OrthoDB" id="10055769at2759"/>
<evidence type="ECO:0000313" key="5">
    <source>
        <dbReference type="Proteomes" id="UP000028045"/>
    </source>
</evidence>
<dbReference type="GO" id="GO:0031380">
    <property type="term" value="C:nuclear RNA-directed RNA polymerase complex"/>
    <property type="evidence" value="ECO:0007669"/>
    <property type="project" value="TreeGrafter"/>
</dbReference>
<dbReference type="HOGENOM" id="CLU_002322_1_1_1"/>
<feature type="compositionally biased region" description="Low complexity" evidence="2">
    <location>
        <begin position="212"/>
        <end position="227"/>
    </location>
</feature>
<dbReference type="Proteomes" id="UP000028045">
    <property type="component" value="Unassembled WGS sequence"/>
</dbReference>
<dbReference type="EMBL" id="KL648087">
    <property type="protein sequence ID" value="KEY72465.1"/>
    <property type="molecule type" value="Genomic_DNA"/>
</dbReference>
<dbReference type="Pfam" id="PF05183">
    <property type="entry name" value="RdRP"/>
    <property type="match status" value="1"/>
</dbReference>
<protein>
    <recommendedName>
        <fullName evidence="1">RNA-dependent RNA polymerase</fullName>
        <ecNumber evidence="1">2.7.7.48</ecNumber>
    </recommendedName>
</protein>
<evidence type="ECO:0000256" key="1">
    <source>
        <dbReference type="RuleBase" id="RU363098"/>
    </source>
</evidence>
<dbReference type="PANTHER" id="PTHR23079:SF14">
    <property type="entry name" value="RNA-DEPENDENT RNA POLYMERASE"/>
    <property type="match status" value="1"/>
</dbReference>
<name>A0A084B4I6_STACB</name>